<dbReference type="AlphaFoldDB" id="A0A5C5BDP2"/>
<evidence type="ECO:0000313" key="4">
    <source>
        <dbReference type="Proteomes" id="UP000313849"/>
    </source>
</evidence>
<feature type="compositionally biased region" description="Low complexity" evidence="1">
    <location>
        <begin position="54"/>
        <end position="77"/>
    </location>
</feature>
<feature type="region of interest" description="Disordered" evidence="1">
    <location>
        <begin position="1"/>
        <end position="81"/>
    </location>
</feature>
<sequence>MSTPDASRPDPLIPSAANPSGSDPEHGANRNESIGYPLDPPLSASDAPGGTSSYGTPAYGAPTPAAGVPAASVPPARSGGGLSKGQILAITPIVATILFFLCGFLFGGWVWSWLFFLAVPIVGIVVNGDKGKDERSRR</sequence>
<evidence type="ECO:0000256" key="2">
    <source>
        <dbReference type="SAM" id="Phobius"/>
    </source>
</evidence>
<reference evidence="3 4" key="1">
    <citation type="submission" date="2019-06" db="EMBL/GenBank/DDBJ databases">
        <title>Draft genome sequence of Miniimonas arenae KCTC 19750T isolated from sea sand.</title>
        <authorList>
            <person name="Park S.-J."/>
        </authorList>
    </citation>
    <scope>NUCLEOTIDE SEQUENCE [LARGE SCALE GENOMIC DNA]</scope>
    <source>
        <strain evidence="3 4">KCTC 19750</strain>
    </source>
</reference>
<dbReference type="Proteomes" id="UP000313849">
    <property type="component" value="Unassembled WGS sequence"/>
</dbReference>
<proteinExistence type="predicted"/>
<comment type="caution">
    <text evidence="3">The sequence shown here is derived from an EMBL/GenBank/DDBJ whole genome shotgun (WGS) entry which is preliminary data.</text>
</comment>
<organism evidence="3 4">
    <name type="scientific">Miniimonas arenae</name>
    <dbReference type="NCBI Taxonomy" id="676201"/>
    <lineage>
        <taxon>Bacteria</taxon>
        <taxon>Bacillati</taxon>
        <taxon>Actinomycetota</taxon>
        <taxon>Actinomycetes</taxon>
        <taxon>Micrococcales</taxon>
        <taxon>Beutenbergiaceae</taxon>
        <taxon>Miniimonas</taxon>
    </lineage>
</organism>
<keyword evidence="2" id="KW-0472">Membrane</keyword>
<dbReference type="OrthoDB" id="3534574at2"/>
<name>A0A5C5BDP2_9MICO</name>
<feature type="transmembrane region" description="Helical" evidence="2">
    <location>
        <begin position="112"/>
        <end position="128"/>
    </location>
</feature>
<keyword evidence="2" id="KW-1133">Transmembrane helix</keyword>
<dbReference type="EMBL" id="VENP01000027">
    <property type="protein sequence ID" value="TNU74005.1"/>
    <property type="molecule type" value="Genomic_DNA"/>
</dbReference>
<keyword evidence="4" id="KW-1185">Reference proteome</keyword>
<evidence type="ECO:0000256" key="1">
    <source>
        <dbReference type="SAM" id="MobiDB-lite"/>
    </source>
</evidence>
<dbReference type="RefSeq" id="WP_139986921.1">
    <property type="nucleotide sequence ID" value="NZ_VENP01000027.1"/>
</dbReference>
<evidence type="ECO:0000313" key="3">
    <source>
        <dbReference type="EMBL" id="TNU74005.1"/>
    </source>
</evidence>
<feature type="transmembrane region" description="Helical" evidence="2">
    <location>
        <begin position="87"/>
        <end position="106"/>
    </location>
</feature>
<keyword evidence="2" id="KW-0812">Transmembrane</keyword>
<gene>
    <name evidence="3" type="ORF">FH969_08410</name>
</gene>
<accession>A0A5C5BDP2</accession>
<protein>
    <submittedName>
        <fullName evidence="3">Uncharacterized protein</fullName>
    </submittedName>
</protein>